<dbReference type="PANTHER" id="PTHR11481:SF64">
    <property type="entry name" value="FC RECEPTOR-LIKE PROTEIN 4"/>
    <property type="match status" value="1"/>
</dbReference>
<evidence type="ECO:0000256" key="1">
    <source>
        <dbReference type="ARBA" id="ARBA00022729"/>
    </source>
</evidence>
<dbReference type="InterPro" id="IPR013783">
    <property type="entry name" value="Ig-like_fold"/>
</dbReference>
<dbReference type="Gene3D" id="2.60.40.10">
    <property type="entry name" value="Immunoglobulins"/>
    <property type="match status" value="2"/>
</dbReference>
<dbReference type="InterPro" id="IPR003599">
    <property type="entry name" value="Ig_sub"/>
</dbReference>
<keyword evidence="3" id="KW-1133">Transmembrane helix</keyword>
<dbReference type="PROSITE" id="PS50835">
    <property type="entry name" value="IG_LIKE"/>
    <property type="match status" value="2"/>
</dbReference>
<keyword evidence="7" id="KW-1185">Reference proteome</keyword>
<dbReference type="InterPro" id="IPR036179">
    <property type="entry name" value="Ig-like_dom_sf"/>
</dbReference>
<dbReference type="InterPro" id="IPR003598">
    <property type="entry name" value="Ig_sub2"/>
</dbReference>
<dbReference type="GO" id="GO:0004888">
    <property type="term" value="F:transmembrane signaling receptor activity"/>
    <property type="evidence" value="ECO:0007669"/>
    <property type="project" value="TreeGrafter"/>
</dbReference>
<feature type="signal peptide" evidence="4">
    <location>
        <begin position="1"/>
        <end position="25"/>
    </location>
</feature>
<dbReference type="GO" id="GO:0007166">
    <property type="term" value="P:cell surface receptor signaling pathway"/>
    <property type="evidence" value="ECO:0007669"/>
    <property type="project" value="TreeGrafter"/>
</dbReference>
<feature type="transmembrane region" description="Helical" evidence="3">
    <location>
        <begin position="371"/>
        <end position="393"/>
    </location>
</feature>
<dbReference type="InterPro" id="IPR050488">
    <property type="entry name" value="Ig_Fc_receptor"/>
</dbReference>
<evidence type="ECO:0000256" key="2">
    <source>
        <dbReference type="ARBA" id="ARBA00023157"/>
    </source>
</evidence>
<feature type="domain" description="Ig-like" evidence="5">
    <location>
        <begin position="276"/>
        <end position="360"/>
    </location>
</feature>
<keyword evidence="3" id="KW-0812">Transmembrane</keyword>
<feature type="domain" description="Ig-like" evidence="5">
    <location>
        <begin position="29"/>
        <end position="102"/>
    </location>
</feature>
<dbReference type="PANTHER" id="PTHR11481">
    <property type="entry name" value="IMMUNOGLOBULIN FC RECEPTOR"/>
    <property type="match status" value="1"/>
</dbReference>
<name>A0A6A5ED95_PERFL</name>
<keyword evidence="1 4" id="KW-0732">Signal</keyword>
<dbReference type="EMBL" id="VHII01000021">
    <property type="protein sequence ID" value="KAF1374034.1"/>
    <property type="molecule type" value="Genomic_DNA"/>
</dbReference>
<keyword evidence="3" id="KW-0472">Membrane</keyword>
<keyword evidence="2" id="KW-1015">Disulfide bond</keyword>
<feature type="chain" id="PRO_5025340311" description="Ig-like domain-containing protein" evidence="4">
    <location>
        <begin position="26"/>
        <end position="527"/>
    </location>
</feature>
<dbReference type="InterPro" id="IPR007110">
    <property type="entry name" value="Ig-like_dom"/>
</dbReference>
<protein>
    <recommendedName>
        <fullName evidence="5">Ig-like domain-containing protein</fullName>
    </recommendedName>
</protein>
<dbReference type="Pfam" id="PF13895">
    <property type="entry name" value="Ig_2"/>
    <property type="match status" value="1"/>
</dbReference>
<dbReference type="SUPFAM" id="SSF48726">
    <property type="entry name" value="Immunoglobulin"/>
    <property type="match status" value="2"/>
</dbReference>
<dbReference type="GO" id="GO:0009897">
    <property type="term" value="C:external side of plasma membrane"/>
    <property type="evidence" value="ECO:0007669"/>
    <property type="project" value="TreeGrafter"/>
</dbReference>
<dbReference type="Proteomes" id="UP000465112">
    <property type="component" value="Chromosome 21"/>
</dbReference>
<comment type="caution">
    <text evidence="6">The sequence shown here is derived from an EMBL/GenBank/DDBJ whole genome shotgun (WGS) entry which is preliminary data.</text>
</comment>
<reference evidence="6 7" key="1">
    <citation type="submission" date="2019-06" db="EMBL/GenBank/DDBJ databases">
        <title>A chromosome-scale genome assembly of the European perch, Perca fluviatilis.</title>
        <authorList>
            <person name="Roques C."/>
            <person name="Zahm M."/>
            <person name="Cabau C."/>
            <person name="Klopp C."/>
            <person name="Bouchez O."/>
            <person name="Donnadieu C."/>
            <person name="Kuhl H."/>
            <person name="Gislard M."/>
            <person name="Guendouz S."/>
            <person name="Journot L."/>
            <person name="Haffray P."/>
            <person name="Bestin A."/>
            <person name="Morvezen R."/>
            <person name="Feron R."/>
            <person name="Wen M."/>
            <person name="Jouanno E."/>
            <person name="Herpin A."/>
            <person name="Schartl M."/>
            <person name="Postlethwait J."/>
            <person name="Schaerlinger B."/>
            <person name="Chardard D."/>
            <person name="Lecocq T."/>
            <person name="Poncet C."/>
            <person name="Jaffrelo L."/>
            <person name="Lampietro C."/>
            <person name="Guiguen Y."/>
        </authorList>
    </citation>
    <scope>NUCLEOTIDE SEQUENCE [LARGE SCALE GENOMIC DNA]</scope>
    <source>
        <tissue evidence="6">Blood</tissue>
    </source>
</reference>
<evidence type="ECO:0000256" key="4">
    <source>
        <dbReference type="SAM" id="SignalP"/>
    </source>
</evidence>
<proteinExistence type="predicted"/>
<sequence length="527" mass="58763">MCHTMIMRGVQHLLLLAVFALLARCQQKPQVSMSPTLKPIFSGDLFFLRCNSGGSSVTWYIDNDQQTITNDTWKIGAASPKHSGSYQCESESGQTSDSFSISVLDYVPSASLTIRAGQPVVRTGSSVVLQLEHEDGLWGWKCFVYRGVSTKKIQLKLRNDSVSVVFQPKRLDVPETVFWCTDKTEQNRSNQITVRTSVKDVSLEMYPLPAVVGESLTLKCLAWGTDQISRTFFYKNNDILPGSHSSTYIISTVTESAMGRYKCNATFTHKARTEGPPYEVASDDQDVFVQAPPMKAYLSATTGLSCSCPRCPENSFYRWYYKNNDQPWAVMDNKQAVMMPKASGTYACRAVWNNGRSSLSIGYVYQSPTPILIGVFIVLVILVLAAVVFFIWYKKRNATGRIYEDMPLRSRDEYEKLQKRAQKEGEYDTLHPEAPGRQKKEATLKQRFTLTISSHPPVLLSGLDYQQALRPLLLVAGLGRARCLGYLCYLGWRPQVEADSCPARTDVSCLPSGAPWAAAVEAPSGSD</sequence>
<accession>A0A6A5ED95</accession>
<evidence type="ECO:0000256" key="3">
    <source>
        <dbReference type="SAM" id="Phobius"/>
    </source>
</evidence>
<evidence type="ECO:0000313" key="6">
    <source>
        <dbReference type="EMBL" id="KAF1374034.1"/>
    </source>
</evidence>
<organism evidence="6 7">
    <name type="scientific">Perca fluviatilis</name>
    <name type="common">European perch</name>
    <dbReference type="NCBI Taxonomy" id="8168"/>
    <lineage>
        <taxon>Eukaryota</taxon>
        <taxon>Metazoa</taxon>
        <taxon>Chordata</taxon>
        <taxon>Craniata</taxon>
        <taxon>Vertebrata</taxon>
        <taxon>Euteleostomi</taxon>
        <taxon>Actinopterygii</taxon>
        <taxon>Neopterygii</taxon>
        <taxon>Teleostei</taxon>
        <taxon>Neoteleostei</taxon>
        <taxon>Acanthomorphata</taxon>
        <taxon>Eupercaria</taxon>
        <taxon>Perciformes</taxon>
        <taxon>Percoidei</taxon>
        <taxon>Percidae</taxon>
        <taxon>Percinae</taxon>
        <taxon>Perca</taxon>
    </lineage>
</organism>
<gene>
    <name evidence="6" type="ORF">PFLUV_G00245080</name>
</gene>
<dbReference type="SMART" id="SM00408">
    <property type="entry name" value="IGc2"/>
    <property type="match status" value="2"/>
</dbReference>
<evidence type="ECO:0000313" key="7">
    <source>
        <dbReference type="Proteomes" id="UP000465112"/>
    </source>
</evidence>
<dbReference type="GO" id="GO:0006955">
    <property type="term" value="P:immune response"/>
    <property type="evidence" value="ECO:0007669"/>
    <property type="project" value="TreeGrafter"/>
</dbReference>
<dbReference type="SMART" id="SM00409">
    <property type="entry name" value="IG"/>
    <property type="match status" value="2"/>
</dbReference>
<evidence type="ECO:0000259" key="5">
    <source>
        <dbReference type="PROSITE" id="PS50835"/>
    </source>
</evidence>
<dbReference type="AlphaFoldDB" id="A0A6A5ED95"/>